<accession>A0ABS4H1T9</accession>
<dbReference type="InterPro" id="IPR000182">
    <property type="entry name" value="GNAT_dom"/>
</dbReference>
<sequence length="171" mass="19932">MVQYPVIHTERLLIRELALDDAAVVHKHFSDPEVTRFMDIEPCRSDKEAEEIIKFHINDTGCRYGLFSKKDGNLVGTCGFHCWVNDEPARAEIGFDLSKAYWGQGLMQEALSEVIKVGFDIMKLDFIEATVDTNNVRSQKLLEKMNFIRQEELRDNLYYYILQFPSRKSYL</sequence>
<proteinExistence type="predicted"/>
<dbReference type="GO" id="GO:0008999">
    <property type="term" value="F:protein-N-terminal-alanine acetyltransferase activity"/>
    <property type="evidence" value="ECO:0007669"/>
    <property type="project" value="UniProtKB-EC"/>
</dbReference>
<dbReference type="Pfam" id="PF13302">
    <property type="entry name" value="Acetyltransf_3"/>
    <property type="match status" value="1"/>
</dbReference>
<feature type="domain" description="N-acetyltransferase" evidence="1">
    <location>
        <begin position="12"/>
        <end position="165"/>
    </location>
</feature>
<dbReference type="Proteomes" id="UP001519273">
    <property type="component" value="Unassembled WGS sequence"/>
</dbReference>
<dbReference type="PANTHER" id="PTHR43792:SF9">
    <property type="entry name" value="RIBOSOMAL-PROTEIN-ALANINE ACETYLTRANSFERASE"/>
    <property type="match status" value="1"/>
</dbReference>
<dbReference type="InterPro" id="IPR051531">
    <property type="entry name" value="N-acetyltransferase"/>
</dbReference>
<keyword evidence="2" id="KW-0808">Transferase</keyword>
<keyword evidence="2" id="KW-0012">Acyltransferase</keyword>
<gene>
    <name evidence="2" type="ORF">J2Z20_001356</name>
</gene>
<dbReference type="Gene3D" id="3.40.630.30">
    <property type="match status" value="1"/>
</dbReference>
<evidence type="ECO:0000313" key="2">
    <source>
        <dbReference type="EMBL" id="MBP1936495.1"/>
    </source>
</evidence>
<evidence type="ECO:0000259" key="1">
    <source>
        <dbReference type="PROSITE" id="PS51186"/>
    </source>
</evidence>
<dbReference type="PANTHER" id="PTHR43792">
    <property type="entry name" value="GNAT FAMILY, PUTATIVE (AFU_ORTHOLOGUE AFUA_3G00765)-RELATED-RELATED"/>
    <property type="match status" value="1"/>
</dbReference>
<reference evidence="2 3" key="1">
    <citation type="submission" date="2021-03" db="EMBL/GenBank/DDBJ databases">
        <title>Genomic Encyclopedia of Type Strains, Phase IV (KMG-IV): sequencing the most valuable type-strain genomes for metagenomic binning, comparative biology and taxonomic classification.</title>
        <authorList>
            <person name="Goeker M."/>
        </authorList>
    </citation>
    <scope>NUCLEOTIDE SEQUENCE [LARGE SCALE GENOMIC DNA]</scope>
    <source>
        <strain evidence="2 3">DSM 23491</strain>
    </source>
</reference>
<dbReference type="SUPFAM" id="SSF55729">
    <property type="entry name" value="Acyl-CoA N-acyltransferases (Nat)"/>
    <property type="match status" value="1"/>
</dbReference>
<dbReference type="EMBL" id="JAGGKP010000001">
    <property type="protein sequence ID" value="MBP1936495.1"/>
    <property type="molecule type" value="Genomic_DNA"/>
</dbReference>
<dbReference type="PROSITE" id="PS51186">
    <property type="entry name" value="GNAT"/>
    <property type="match status" value="1"/>
</dbReference>
<organism evidence="2 3">
    <name type="scientific">Paenibacillus sediminis</name>
    <dbReference type="NCBI Taxonomy" id="664909"/>
    <lineage>
        <taxon>Bacteria</taxon>
        <taxon>Bacillati</taxon>
        <taxon>Bacillota</taxon>
        <taxon>Bacilli</taxon>
        <taxon>Bacillales</taxon>
        <taxon>Paenibacillaceae</taxon>
        <taxon>Paenibacillus</taxon>
    </lineage>
</organism>
<comment type="caution">
    <text evidence="2">The sequence shown here is derived from an EMBL/GenBank/DDBJ whole genome shotgun (WGS) entry which is preliminary data.</text>
</comment>
<keyword evidence="3" id="KW-1185">Reference proteome</keyword>
<evidence type="ECO:0000313" key="3">
    <source>
        <dbReference type="Proteomes" id="UP001519273"/>
    </source>
</evidence>
<name>A0ABS4H1T9_9BACL</name>
<dbReference type="RefSeq" id="WP_209846880.1">
    <property type="nucleotide sequence ID" value="NZ_CBCRVE010000002.1"/>
</dbReference>
<dbReference type="InterPro" id="IPR016181">
    <property type="entry name" value="Acyl_CoA_acyltransferase"/>
</dbReference>
<dbReference type="EC" id="2.3.1.267" evidence="2"/>
<protein>
    <submittedName>
        <fullName evidence="2">Ribosomal-protein-alanine N-acetyltransferase</fullName>
        <ecNumber evidence="2">2.3.1.267</ecNumber>
    </submittedName>
</protein>